<feature type="compositionally biased region" description="Basic and acidic residues" evidence="11">
    <location>
        <begin position="398"/>
        <end position="418"/>
    </location>
</feature>
<evidence type="ECO:0000313" key="14">
    <source>
        <dbReference type="Proteomes" id="UP000780801"/>
    </source>
</evidence>
<sequence length="488" mass="55192">MFFTGSRYIVAGVTLLIAYLGITSQIFVFVPWLRTISISATLAALVPFNLGVAIIYWHYYLACTTNPGSPPPGWGNPEEIREKSSERVAGIGHTDGNLEATSGQSTAVQSTHGAVNPATATTTGPSMELRDRSLRSDISPSPIDPIGHDSTTSPQSTTTAVATAPKKKNMGPLPRYCRSCEAFKPPRSHHCRICKKCVLKMDHHCPWINNCVGHYNYGHFIRFVTWVTITTSYCMILLIARVWDAIKFENYYRYSGDGPTKVQTGFLVINVFVDGGVLIAVGILCIYHLWSMISNTSTIEVWEREKVDAMIKKGKMQKVKYPYDVGCVKNYKQVLGHKPWLWFLWPHPLVDSGTEFEVIQDKHAAKIWPPREYRTTKYKNQTFVSEYTTSAKQGRVHGAREKGRDDEDERTQNRKDGSRSSIYPTHVRRGSEGWVVQDLTIQQRAQLYDLQSNYEHEHPDSQGLDDTRDIEQQEEEYQEGLSDIEGES</sequence>
<feature type="domain" description="Palmitoyltransferase DHHC" evidence="12">
    <location>
        <begin position="175"/>
        <end position="303"/>
    </location>
</feature>
<keyword evidence="14" id="KW-1185">Reference proteome</keyword>
<feature type="region of interest" description="Disordered" evidence="11">
    <location>
        <begin position="451"/>
        <end position="488"/>
    </location>
</feature>
<evidence type="ECO:0000256" key="3">
    <source>
        <dbReference type="ARBA" id="ARBA00022692"/>
    </source>
</evidence>
<keyword evidence="6" id="KW-0564">Palmitate</keyword>
<keyword evidence="2 10" id="KW-0808">Transferase</keyword>
<evidence type="ECO:0000259" key="12">
    <source>
        <dbReference type="Pfam" id="PF01529"/>
    </source>
</evidence>
<feature type="non-terminal residue" evidence="13">
    <location>
        <position position="488"/>
    </location>
</feature>
<feature type="transmembrane region" description="Helical" evidence="10">
    <location>
        <begin position="6"/>
        <end position="30"/>
    </location>
</feature>
<feature type="compositionally biased region" description="Polar residues" evidence="11">
    <location>
        <begin position="99"/>
        <end position="125"/>
    </location>
</feature>
<feature type="compositionally biased region" description="Basic and acidic residues" evidence="11">
    <location>
        <begin position="454"/>
        <end position="471"/>
    </location>
</feature>
<dbReference type="PANTHER" id="PTHR12246">
    <property type="entry name" value="PALMITOYLTRANSFERASE ZDHHC16"/>
    <property type="match status" value="1"/>
</dbReference>
<name>A0A9P6KDI6_9FUNG</name>
<accession>A0A9P6KDI6</accession>
<organism evidence="13 14">
    <name type="scientific">Lunasporangiospora selenospora</name>
    <dbReference type="NCBI Taxonomy" id="979761"/>
    <lineage>
        <taxon>Eukaryota</taxon>
        <taxon>Fungi</taxon>
        <taxon>Fungi incertae sedis</taxon>
        <taxon>Mucoromycota</taxon>
        <taxon>Mortierellomycotina</taxon>
        <taxon>Mortierellomycetes</taxon>
        <taxon>Mortierellales</taxon>
        <taxon>Mortierellaceae</taxon>
        <taxon>Lunasporangiospora</taxon>
    </lineage>
</organism>
<evidence type="ECO:0000256" key="5">
    <source>
        <dbReference type="ARBA" id="ARBA00023136"/>
    </source>
</evidence>
<gene>
    <name evidence="13" type="primary">PFA4_1</name>
    <name evidence="13" type="ORF">BGW38_002475</name>
</gene>
<keyword evidence="8 10" id="KW-0012">Acyltransferase</keyword>
<comment type="subcellular location">
    <subcellularLocation>
        <location evidence="1">Membrane</location>
        <topology evidence="1">Multi-pass membrane protein</topology>
    </subcellularLocation>
</comment>
<dbReference type="Proteomes" id="UP000780801">
    <property type="component" value="Unassembled WGS sequence"/>
</dbReference>
<evidence type="ECO:0000256" key="4">
    <source>
        <dbReference type="ARBA" id="ARBA00022989"/>
    </source>
</evidence>
<evidence type="ECO:0000256" key="1">
    <source>
        <dbReference type="ARBA" id="ARBA00004141"/>
    </source>
</evidence>
<evidence type="ECO:0000256" key="8">
    <source>
        <dbReference type="ARBA" id="ARBA00023315"/>
    </source>
</evidence>
<dbReference type="InterPro" id="IPR039859">
    <property type="entry name" value="PFA4/ZDH16/20/ERF2-like"/>
</dbReference>
<evidence type="ECO:0000256" key="6">
    <source>
        <dbReference type="ARBA" id="ARBA00023139"/>
    </source>
</evidence>
<dbReference type="OrthoDB" id="331948at2759"/>
<keyword evidence="5 10" id="KW-0472">Membrane</keyword>
<comment type="caution">
    <text evidence="13">The sequence shown here is derived from an EMBL/GenBank/DDBJ whole genome shotgun (WGS) entry which is preliminary data.</text>
</comment>
<keyword evidence="7" id="KW-0449">Lipoprotein</keyword>
<reference evidence="13" key="1">
    <citation type="journal article" date="2020" name="Fungal Divers.">
        <title>Resolving the Mortierellaceae phylogeny through synthesis of multi-gene phylogenetics and phylogenomics.</title>
        <authorList>
            <person name="Vandepol N."/>
            <person name="Liber J."/>
            <person name="Desiro A."/>
            <person name="Na H."/>
            <person name="Kennedy M."/>
            <person name="Barry K."/>
            <person name="Grigoriev I.V."/>
            <person name="Miller A.N."/>
            <person name="O'Donnell K."/>
            <person name="Stajich J.E."/>
            <person name="Bonito G."/>
        </authorList>
    </citation>
    <scope>NUCLEOTIDE SEQUENCE</scope>
    <source>
        <strain evidence="13">KOD1015</strain>
    </source>
</reference>
<dbReference type="GO" id="GO:0016020">
    <property type="term" value="C:membrane"/>
    <property type="evidence" value="ECO:0007669"/>
    <property type="project" value="UniProtKB-SubCell"/>
</dbReference>
<feature type="transmembrane region" description="Helical" evidence="10">
    <location>
        <begin position="264"/>
        <end position="290"/>
    </location>
</feature>
<feature type="transmembrane region" description="Helical" evidence="10">
    <location>
        <begin position="42"/>
        <end position="61"/>
    </location>
</feature>
<dbReference type="AlphaFoldDB" id="A0A9P6KDI6"/>
<proteinExistence type="inferred from homology"/>
<dbReference type="EMBL" id="JAABOA010001871">
    <property type="protein sequence ID" value="KAF9580752.1"/>
    <property type="molecule type" value="Genomic_DNA"/>
</dbReference>
<dbReference type="Pfam" id="PF01529">
    <property type="entry name" value="DHHC"/>
    <property type="match status" value="1"/>
</dbReference>
<evidence type="ECO:0000256" key="9">
    <source>
        <dbReference type="ARBA" id="ARBA00048048"/>
    </source>
</evidence>
<evidence type="ECO:0000313" key="13">
    <source>
        <dbReference type="EMBL" id="KAF9580752.1"/>
    </source>
</evidence>
<evidence type="ECO:0000256" key="2">
    <source>
        <dbReference type="ARBA" id="ARBA00022679"/>
    </source>
</evidence>
<feature type="region of interest" description="Disordered" evidence="11">
    <location>
        <begin position="92"/>
        <end position="163"/>
    </location>
</feature>
<evidence type="ECO:0000256" key="11">
    <source>
        <dbReference type="SAM" id="MobiDB-lite"/>
    </source>
</evidence>
<dbReference type="GO" id="GO:0019706">
    <property type="term" value="F:protein-cysteine S-palmitoyltransferase activity"/>
    <property type="evidence" value="ECO:0007669"/>
    <property type="project" value="UniProtKB-EC"/>
</dbReference>
<evidence type="ECO:0000256" key="10">
    <source>
        <dbReference type="RuleBase" id="RU079119"/>
    </source>
</evidence>
<feature type="region of interest" description="Disordered" evidence="11">
    <location>
        <begin position="389"/>
        <end position="425"/>
    </location>
</feature>
<dbReference type="EC" id="2.3.1.225" evidence="10"/>
<protein>
    <recommendedName>
        <fullName evidence="10">Palmitoyltransferase</fullName>
        <ecNumber evidence="10">2.3.1.225</ecNumber>
    </recommendedName>
</protein>
<dbReference type="InterPro" id="IPR001594">
    <property type="entry name" value="Palmitoyltrfase_DHHC"/>
</dbReference>
<keyword evidence="3 10" id="KW-0812">Transmembrane</keyword>
<feature type="transmembrane region" description="Helical" evidence="10">
    <location>
        <begin position="223"/>
        <end position="243"/>
    </location>
</feature>
<evidence type="ECO:0000256" key="7">
    <source>
        <dbReference type="ARBA" id="ARBA00023288"/>
    </source>
</evidence>
<comment type="similarity">
    <text evidence="10">Belongs to the DHHC palmitoyltransferase family.</text>
</comment>
<comment type="domain">
    <text evidence="10">The DHHC domain is required for palmitoyltransferase activity.</text>
</comment>
<feature type="compositionally biased region" description="Acidic residues" evidence="11">
    <location>
        <begin position="472"/>
        <end position="488"/>
    </location>
</feature>
<keyword evidence="4 10" id="KW-1133">Transmembrane helix</keyword>
<dbReference type="PROSITE" id="PS50216">
    <property type="entry name" value="DHHC"/>
    <property type="match status" value="1"/>
</dbReference>
<comment type="catalytic activity">
    <reaction evidence="9 10">
        <text>L-cysteinyl-[protein] + hexadecanoyl-CoA = S-hexadecanoyl-L-cysteinyl-[protein] + CoA</text>
        <dbReference type="Rhea" id="RHEA:36683"/>
        <dbReference type="Rhea" id="RHEA-COMP:10131"/>
        <dbReference type="Rhea" id="RHEA-COMP:11032"/>
        <dbReference type="ChEBI" id="CHEBI:29950"/>
        <dbReference type="ChEBI" id="CHEBI:57287"/>
        <dbReference type="ChEBI" id="CHEBI:57379"/>
        <dbReference type="ChEBI" id="CHEBI:74151"/>
        <dbReference type="EC" id="2.3.1.225"/>
    </reaction>
</comment>